<keyword evidence="1" id="KW-0732">Signal</keyword>
<proteinExistence type="predicted"/>
<reference evidence="3 4" key="1">
    <citation type="submission" date="2019-05" db="EMBL/GenBank/DDBJ databases">
        <authorList>
            <person name="Qu J.-H."/>
        </authorList>
    </citation>
    <scope>NUCLEOTIDE SEQUENCE [LARGE SCALE GENOMIC DNA]</scope>
    <source>
        <strain evidence="3 4">NS28</strain>
    </source>
</reference>
<organism evidence="3 4">
    <name type="scientific">Dyadobacter flavalbus</name>
    <dbReference type="NCBI Taxonomy" id="2579942"/>
    <lineage>
        <taxon>Bacteria</taxon>
        <taxon>Pseudomonadati</taxon>
        <taxon>Bacteroidota</taxon>
        <taxon>Cytophagia</taxon>
        <taxon>Cytophagales</taxon>
        <taxon>Spirosomataceae</taxon>
        <taxon>Dyadobacter</taxon>
    </lineage>
</organism>
<dbReference type="EMBL" id="VBSN01000038">
    <property type="protein sequence ID" value="KAA6439190.1"/>
    <property type="molecule type" value="Genomic_DNA"/>
</dbReference>
<gene>
    <name evidence="3" type="ORF">FEM33_12990</name>
</gene>
<dbReference type="Gene3D" id="2.40.128.520">
    <property type="match status" value="1"/>
</dbReference>
<feature type="chain" id="PRO_5024368734" evidence="1">
    <location>
        <begin position="20"/>
        <end position="145"/>
    </location>
</feature>
<dbReference type="PANTHER" id="PTHR36919">
    <property type="entry name" value="BLR1215 PROTEIN"/>
    <property type="match status" value="1"/>
</dbReference>
<feature type="signal peptide" evidence="1">
    <location>
        <begin position="1"/>
        <end position="19"/>
    </location>
</feature>
<evidence type="ECO:0000313" key="3">
    <source>
        <dbReference type="EMBL" id="KAA6439190.1"/>
    </source>
</evidence>
<dbReference type="PANTHER" id="PTHR36919:SF2">
    <property type="entry name" value="BLL6627 PROTEIN"/>
    <property type="match status" value="1"/>
</dbReference>
<dbReference type="Proteomes" id="UP000323994">
    <property type="component" value="Unassembled WGS sequence"/>
</dbReference>
<dbReference type="InterPro" id="IPR019223">
    <property type="entry name" value="DUF2147"/>
</dbReference>
<dbReference type="RefSeq" id="WP_139012441.1">
    <property type="nucleotide sequence ID" value="NZ_VBSN01000038.1"/>
</dbReference>
<evidence type="ECO:0000313" key="4">
    <source>
        <dbReference type="Proteomes" id="UP000323994"/>
    </source>
</evidence>
<dbReference type="AlphaFoldDB" id="A0A5M8QVS6"/>
<dbReference type="Pfam" id="PF09917">
    <property type="entry name" value="DUF2147"/>
    <property type="match status" value="1"/>
</dbReference>
<sequence>MLKITFTIILNFLFIQCIAQNAAADVIIGEWVNEENDAKIEIYKSGSVYQGKLIWSIDYMEADGKTSKKDVNNTDEKLQSRLLINSNVLQDFKFEDGVWDSGTMYDPKSGKSYNCVMKIHDDTLEIRSYVGIQLFGKTTYWKRSI</sequence>
<comment type="caution">
    <text evidence="3">The sequence shown here is derived from an EMBL/GenBank/DDBJ whole genome shotgun (WGS) entry which is preliminary data.</text>
</comment>
<protein>
    <submittedName>
        <fullName evidence="3">DUF2147 domain-containing protein</fullName>
    </submittedName>
</protein>
<feature type="domain" description="DUF2147" evidence="2">
    <location>
        <begin position="29"/>
        <end position="143"/>
    </location>
</feature>
<evidence type="ECO:0000259" key="2">
    <source>
        <dbReference type="Pfam" id="PF09917"/>
    </source>
</evidence>
<dbReference type="OrthoDB" id="9814399at2"/>
<evidence type="ECO:0000256" key="1">
    <source>
        <dbReference type="SAM" id="SignalP"/>
    </source>
</evidence>
<name>A0A5M8QVS6_9BACT</name>
<accession>A0A5M8QVS6</accession>
<keyword evidence="4" id="KW-1185">Reference proteome</keyword>